<dbReference type="HOGENOM" id="CLU_000960_22_3_1"/>
<evidence type="ECO:0000313" key="10">
    <source>
        <dbReference type="EMBL" id="KII84532.1"/>
    </source>
</evidence>
<feature type="transmembrane region" description="Helical" evidence="8">
    <location>
        <begin position="50"/>
        <end position="75"/>
    </location>
</feature>
<keyword evidence="3" id="KW-0813">Transport</keyword>
<feature type="transmembrane region" description="Helical" evidence="8">
    <location>
        <begin position="210"/>
        <end position="231"/>
    </location>
</feature>
<dbReference type="OrthoDB" id="3437016at2759"/>
<protein>
    <submittedName>
        <fullName evidence="10">Unplaced genomic scaffold PLICRscaffold_17, whole genome shotgun sequence</fullName>
    </submittedName>
</protein>
<dbReference type="AlphaFoldDB" id="A0A0C9SRB7"/>
<dbReference type="Gene3D" id="1.20.1720.10">
    <property type="entry name" value="Multidrug resistance protein D"/>
    <property type="match status" value="1"/>
</dbReference>
<feature type="domain" description="Major facilitator superfamily (MFS) profile" evidence="9">
    <location>
        <begin position="53"/>
        <end position="541"/>
    </location>
</feature>
<feature type="transmembrane region" description="Helical" evidence="8">
    <location>
        <begin position="376"/>
        <end position="399"/>
    </location>
</feature>
<reference evidence="10 11" key="1">
    <citation type="submission" date="2014-06" db="EMBL/GenBank/DDBJ databases">
        <title>Evolutionary Origins and Diversification of the Mycorrhizal Mutualists.</title>
        <authorList>
            <consortium name="DOE Joint Genome Institute"/>
            <consortium name="Mycorrhizal Genomics Consortium"/>
            <person name="Kohler A."/>
            <person name="Kuo A."/>
            <person name="Nagy L.G."/>
            <person name="Floudas D."/>
            <person name="Copeland A."/>
            <person name="Barry K.W."/>
            <person name="Cichocki N."/>
            <person name="Veneault-Fourrey C."/>
            <person name="LaButti K."/>
            <person name="Lindquist E.A."/>
            <person name="Lipzen A."/>
            <person name="Lundell T."/>
            <person name="Morin E."/>
            <person name="Murat C."/>
            <person name="Riley R."/>
            <person name="Ohm R."/>
            <person name="Sun H."/>
            <person name="Tunlid A."/>
            <person name="Henrissat B."/>
            <person name="Grigoriev I.V."/>
            <person name="Hibbett D.S."/>
            <person name="Martin F."/>
        </authorList>
    </citation>
    <scope>NUCLEOTIDE SEQUENCE [LARGE SCALE GENOMIC DNA]</scope>
    <source>
        <strain evidence="10 11">FD-325 SS-3</strain>
    </source>
</reference>
<dbReference type="PROSITE" id="PS50850">
    <property type="entry name" value="MFS"/>
    <property type="match status" value="1"/>
</dbReference>
<evidence type="ECO:0000256" key="1">
    <source>
        <dbReference type="ARBA" id="ARBA00004127"/>
    </source>
</evidence>
<gene>
    <name evidence="10" type="ORF">PLICRDRAFT_701711</name>
</gene>
<keyword evidence="5 8" id="KW-1133">Transmembrane helix</keyword>
<evidence type="ECO:0000256" key="6">
    <source>
        <dbReference type="ARBA" id="ARBA00023136"/>
    </source>
</evidence>
<accession>A0A0C9SRB7</accession>
<dbReference type="PANTHER" id="PTHR23501">
    <property type="entry name" value="MAJOR FACILITATOR SUPERFAMILY"/>
    <property type="match status" value="1"/>
</dbReference>
<organism evidence="10 11">
    <name type="scientific">Plicaturopsis crispa FD-325 SS-3</name>
    <dbReference type="NCBI Taxonomy" id="944288"/>
    <lineage>
        <taxon>Eukaryota</taxon>
        <taxon>Fungi</taxon>
        <taxon>Dikarya</taxon>
        <taxon>Basidiomycota</taxon>
        <taxon>Agaricomycotina</taxon>
        <taxon>Agaricomycetes</taxon>
        <taxon>Agaricomycetidae</taxon>
        <taxon>Amylocorticiales</taxon>
        <taxon>Amylocorticiaceae</taxon>
        <taxon>Plicatura</taxon>
        <taxon>Plicaturopsis crispa</taxon>
    </lineage>
</organism>
<proteinExistence type="inferred from homology"/>
<feature type="transmembrane region" description="Helical" evidence="8">
    <location>
        <begin position="517"/>
        <end position="536"/>
    </location>
</feature>
<evidence type="ECO:0000256" key="5">
    <source>
        <dbReference type="ARBA" id="ARBA00022989"/>
    </source>
</evidence>
<feature type="transmembrane region" description="Helical" evidence="8">
    <location>
        <begin position="143"/>
        <end position="167"/>
    </location>
</feature>
<feature type="transmembrane region" description="Helical" evidence="8">
    <location>
        <begin position="243"/>
        <end position="262"/>
    </location>
</feature>
<comment type="subcellular location">
    <subcellularLocation>
        <location evidence="1">Endomembrane system</location>
        <topology evidence="1">Multi-pass membrane protein</topology>
    </subcellularLocation>
</comment>
<dbReference type="FunFam" id="1.20.1720.10:FF:000013">
    <property type="entry name" value="Related to multidrug resistance proteins"/>
    <property type="match status" value="1"/>
</dbReference>
<feature type="transmembrane region" description="Helical" evidence="8">
    <location>
        <begin position="118"/>
        <end position="137"/>
    </location>
</feature>
<feature type="transmembrane region" description="Helical" evidence="8">
    <location>
        <begin position="179"/>
        <end position="198"/>
    </location>
</feature>
<dbReference type="GO" id="GO:0012505">
    <property type="term" value="C:endomembrane system"/>
    <property type="evidence" value="ECO:0007669"/>
    <property type="project" value="UniProtKB-SubCell"/>
</dbReference>
<sequence length="544" mass="58110">MTAEIVENERSPLLADAGNTRRSSRDASAARSSGGDPEANLVEEKSNAKLAALLIPLSVGTFFVAMDNTIVLSSYASIGSELKQLQYTSWIATSYMLTMTSFQPLYGKLSDIFGRKACLIVAYSIFALGCFFCGFARDMRELIAARAFTGIGGGGMTTIASIIMSDVIPLRSRGTWQGVMNIVFATGMAAGAPIGGFFVDSIGWRWSFLFQVPATTIAIIVVTLALNLPPADNSNVWVKFRRVDFAGSATLVLAVFFLLVGLDRGGNIAWNETWTITSLVLAALFSALFCTVETKWALEPVAPAHVALDPSLIAAYLVNFFGFAASMTAWFQSSLYFQAALGKSAAEAGVLLLPSIAGGVTGSLSGGLIMQALGKYYWLTIFAYVLMMCGLSVLAFITAGFSHSLVLFGAGLMVVSLGNGTGVTTTLIALISNAGSENQAVATALSYLFRSLGSVIGLSISSTITQDTLRATLHQRLTGVDVEKVIARVRESLKYIEELDPATKRIVRSSYETAVNYSFQFTLAMATLALVSAIFIKEKRLPSR</sequence>
<dbReference type="Proteomes" id="UP000053263">
    <property type="component" value="Unassembled WGS sequence"/>
</dbReference>
<dbReference type="PANTHER" id="PTHR23501:SF84">
    <property type="entry name" value="VACUOLAR MEMBRANE AMINO ACID UPTAKE TRANSPORTER FNX2"/>
    <property type="match status" value="1"/>
</dbReference>
<feature type="compositionally biased region" description="Low complexity" evidence="7">
    <location>
        <begin position="26"/>
        <end position="36"/>
    </location>
</feature>
<evidence type="ECO:0000256" key="2">
    <source>
        <dbReference type="ARBA" id="ARBA00008335"/>
    </source>
</evidence>
<dbReference type="InterPro" id="IPR011701">
    <property type="entry name" value="MFS"/>
</dbReference>
<keyword evidence="11" id="KW-1185">Reference proteome</keyword>
<evidence type="ECO:0000256" key="3">
    <source>
        <dbReference type="ARBA" id="ARBA00022448"/>
    </source>
</evidence>
<name>A0A0C9SRB7_PLICR</name>
<keyword evidence="4 8" id="KW-0812">Transmembrane</keyword>
<feature type="transmembrane region" description="Helical" evidence="8">
    <location>
        <begin position="313"/>
        <end position="331"/>
    </location>
</feature>
<keyword evidence="6 8" id="KW-0472">Membrane</keyword>
<dbReference type="InterPro" id="IPR036259">
    <property type="entry name" value="MFS_trans_sf"/>
</dbReference>
<comment type="similarity">
    <text evidence="2">Belongs to the major facilitator superfamily.</text>
</comment>
<evidence type="ECO:0000259" key="9">
    <source>
        <dbReference type="PROSITE" id="PS50850"/>
    </source>
</evidence>
<dbReference type="Gene3D" id="1.20.1250.20">
    <property type="entry name" value="MFS general substrate transporter like domains"/>
    <property type="match status" value="1"/>
</dbReference>
<feature type="transmembrane region" description="Helical" evidence="8">
    <location>
        <begin position="351"/>
        <end position="369"/>
    </location>
</feature>
<dbReference type="GO" id="GO:0000329">
    <property type="term" value="C:fungal-type vacuole membrane"/>
    <property type="evidence" value="ECO:0007669"/>
    <property type="project" value="TreeGrafter"/>
</dbReference>
<dbReference type="GO" id="GO:0015174">
    <property type="term" value="F:basic amino acid transmembrane transporter activity"/>
    <property type="evidence" value="ECO:0007669"/>
    <property type="project" value="TreeGrafter"/>
</dbReference>
<evidence type="ECO:0000313" key="11">
    <source>
        <dbReference type="Proteomes" id="UP000053263"/>
    </source>
</evidence>
<feature type="transmembrane region" description="Helical" evidence="8">
    <location>
        <begin position="444"/>
        <end position="464"/>
    </location>
</feature>
<evidence type="ECO:0000256" key="8">
    <source>
        <dbReference type="SAM" id="Phobius"/>
    </source>
</evidence>
<evidence type="ECO:0000256" key="4">
    <source>
        <dbReference type="ARBA" id="ARBA00022692"/>
    </source>
</evidence>
<dbReference type="InterPro" id="IPR020846">
    <property type="entry name" value="MFS_dom"/>
</dbReference>
<feature type="transmembrane region" description="Helical" evidence="8">
    <location>
        <begin position="274"/>
        <end position="292"/>
    </location>
</feature>
<dbReference type="SUPFAM" id="SSF103473">
    <property type="entry name" value="MFS general substrate transporter"/>
    <property type="match status" value="1"/>
</dbReference>
<feature type="region of interest" description="Disordered" evidence="7">
    <location>
        <begin position="1"/>
        <end position="39"/>
    </location>
</feature>
<dbReference type="Pfam" id="PF07690">
    <property type="entry name" value="MFS_1"/>
    <property type="match status" value="1"/>
</dbReference>
<evidence type="ECO:0000256" key="7">
    <source>
        <dbReference type="SAM" id="MobiDB-lite"/>
    </source>
</evidence>
<feature type="transmembrane region" description="Helical" evidence="8">
    <location>
        <begin position="405"/>
        <end position="432"/>
    </location>
</feature>
<dbReference type="EMBL" id="KN832570">
    <property type="protein sequence ID" value="KII84532.1"/>
    <property type="molecule type" value="Genomic_DNA"/>
</dbReference>